<gene>
    <name evidence="2" type="ordered locus">Ava_0488</name>
</gene>
<dbReference type="GeneID" id="58723142"/>
<evidence type="ECO:0000313" key="2">
    <source>
        <dbReference type="EMBL" id="ABA20112.1"/>
    </source>
</evidence>
<proteinExistence type="predicted"/>
<feature type="compositionally biased region" description="Polar residues" evidence="1">
    <location>
        <begin position="21"/>
        <end position="33"/>
    </location>
</feature>
<dbReference type="STRING" id="240292.Ava_0488"/>
<reference evidence="3" key="1">
    <citation type="journal article" date="2014" name="Stand. Genomic Sci.">
        <title>Complete genome sequence of Anabaena variabilis ATCC 29413.</title>
        <authorList>
            <person name="Thiel T."/>
            <person name="Pratte B.S."/>
            <person name="Zhong J."/>
            <person name="Goodwin L."/>
            <person name="Copeland A."/>
            <person name="Lucas S."/>
            <person name="Han C."/>
            <person name="Pitluck S."/>
            <person name="Land M.L."/>
            <person name="Kyrpides N.C."/>
            <person name="Woyke T."/>
        </authorList>
    </citation>
    <scope>NUCLEOTIDE SEQUENCE [LARGE SCALE GENOMIC DNA]</scope>
    <source>
        <strain evidence="3">ATCC 29413 / PCC 7937</strain>
    </source>
</reference>
<organism evidence="2 3">
    <name type="scientific">Trichormus variabilis (strain ATCC 29413 / PCC 7937)</name>
    <name type="common">Anabaena variabilis</name>
    <dbReference type="NCBI Taxonomy" id="240292"/>
    <lineage>
        <taxon>Bacteria</taxon>
        <taxon>Bacillati</taxon>
        <taxon>Cyanobacteriota</taxon>
        <taxon>Cyanophyceae</taxon>
        <taxon>Nostocales</taxon>
        <taxon>Nostocaceae</taxon>
        <taxon>Trichormus</taxon>
    </lineage>
</organism>
<dbReference type="AlphaFoldDB" id="Q3MFX4"/>
<evidence type="ECO:0000256" key="1">
    <source>
        <dbReference type="SAM" id="MobiDB-lite"/>
    </source>
</evidence>
<accession>Q3MFX4</accession>
<dbReference type="Proteomes" id="UP000002533">
    <property type="component" value="Chromosome"/>
</dbReference>
<feature type="region of interest" description="Disordered" evidence="1">
    <location>
        <begin position="1"/>
        <end position="33"/>
    </location>
</feature>
<evidence type="ECO:0000313" key="3">
    <source>
        <dbReference type="Proteomes" id="UP000002533"/>
    </source>
</evidence>
<sequence>MQNKTQGMDALENKNARGGILSNSSRSTDSNQTKDTIEIKCRNLLDKFVSSVQILVDDITALEVNTMVVHNITGTKFSAWEAYQEIYSIHDKDYFKVKGIPDDSPLRERYQRLFAQLEREYFYIIIEDERLHNKKVEQYHRRLAFLKEIKQGNIVESDPRYVELARPILPSPSPVIDGGDSDNRNENWQQEWEQNCQEIHTLLINDKFVRTLRKIAELKAALDGGDVTSTRTDTIYAQTVMQLDGDIITRYHKDLFSLPEETKNLILQVHNEGVVTGEKQWHGILDFMINLVRNMANLAVNGRQ</sequence>
<protein>
    <submittedName>
        <fullName evidence="2">Uncharacterized protein</fullName>
    </submittedName>
</protein>
<dbReference type="RefSeq" id="WP_011317367.1">
    <property type="nucleotide sequence ID" value="NC_007413.1"/>
</dbReference>
<dbReference type="EMBL" id="CP000117">
    <property type="protein sequence ID" value="ABA20112.1"/>
    <property type="molecule type" value="Genomic_DNA"/>
</dbReference>
<dbReference type="eggNOG" id="ENOG502ZBJW">
    <property type="taxonomic scope" value="Bacteria"/>
</dbReference>
<dbReference type="HOGENOM" id="CLU_1064419_0_0_3"/>
<name>Q3MFX4_TRIV2</name>
<dbReference type="KEGG" id="ava:Ava_0488"/>